<protein>
    <recommendedName>
        <fullName evidence="6">Penicillinase repressor</fullName>
    </recommendedName>
</protein>
<dbReference type="GO" id="GO:0045892">
    <property type="term" value="P:negative regulation of DNA-templated transcription"/>
    <property type="evidence" value="ECO:0007669"/>
    <property type="project" value="InterPro"/>
</dbReference>
<proteinExistence type="inferred from homology"/>
<dbReference type="SUPFAM" id="SSF46785">
    <property type="entry name" value="Winged helix' DNA-binding domain"/>
    <property type="match status" value="1"/>
</dbReference>
<evidence type="ECO:0000256" key="3">
    <source>
        <dbReference type="ARBA" id="ARBA00023125"/>
    </source>
</evidence>
<dbReference type="InterPro" id="IPR005650">
    <property type="entry name" value="BlaI_family"/>
</dbReference>
<dbReference type="EMBL" id="LAZR01000615">
    <property type="protein sequence ID" value="KKN62735.1"/>
    <property type="molecule type" value="Genomic_DNA"/>
</dbReference>
<accession>A0A0F9S1V1</accession>
<dbReference type="PIRSF" id="PIRSF019455">
    <property type="entry name" value="CopR_AtkY"/>
    <property type="match status" value="1"/>
</dbReference>
<dbReference type="InterPro" id="IPR036388">
    <property type="entry name" value="WH-like_DNA-bd_sf"/>
</dbReference>
<evidence type="ECO:0008006" key="6">
    <source>
        <dbReference type="Google" id="ProtNLM"/>
    </source>
</evidence>
<dbReference type="InterPro" id="IPR036390">
    <property type="entry name" value="WH_DNA-bd_sf"/>
</dbReference>
<reference evidence="5" key="1">
    <citation type="journal article" date="2015" name="Nature">
        <title>Complex archaea that bridge the gap between prokaryotes and eukaryotes.</title>
        <authorList>
            <person name="Spang A."/>
            <person name="Saw J.H."/>
            <person name="Jorgensen S.L."/>
            <person name="Zaremba-Niedzwiedzka K."/>
            <person name="Martijn J."/>
            <person name="Lind A.E."/>
            <person name="van Eijk R."/>
            <person name="Schleper C."/>
            <person name="Guy L."/>
            <person name="Ettema T.J."/>
        </authorList>
    </citation>
    <scope>NUCLEOTIDE SEQUENCE</scope>
</reference>
<dbReference type="AlphaFoldDB" id="A0A0F9S1V1"/>
<evidence type="ECO:0000256" key="2">
    <source>
        <dbReference type="ARBA" id="ARBA00023015"/>
    </source>
</evidence>
<dbReference type="GO" id="GO:0003677">
    <property type="term" value="F:DNA binding"/>
    <property type="evidence" value="ECO:0007669"/>
    <property type="project" value="UniProtKB-KW"/>
</dbReference>
<dbReference type="Pfam" id="PF03965">
    <property type="entry name" value="Penicillinase_R"/>
    <property type="match status" value="1"/>
</dbReference>
<keyword evidence="2" id="KW-0805">Transcription regulation</keyword>
<evidence type="ECO:0000256" key="1">
    <source>
        <dbReference type="ARBA" id="ARBA00011046"/>
    </source>
</evidence>
<keyword evidence="3" id="KW-0238">DNA-binding</keyword>
<gene>
    <name evidence="5" type="ORF">LCGC14_0509080</name>
</gene>
<dbReference type="Gene3D" id="1.10.4040.10">
    <property type="entry name" value="Penicillinase repressor domain"/>
    <property type="match status" value="1"/>
</dbReference>
<name>A0A0F9S1V1_9ZZZZ</name>
<sequence length="126" mass="14685">MKLSDFEMDIMQLLWQEEPCTASQLHKVLLADKQKDKQVAYTTVKTIVDRLEHKGAIERCGHEGRAIVFRTIVTQDALSEQAMPSFMQRFFKGNSRSLIAHFIKEEKLNDEDIEYLQTLLKNKKLD</sequence>
<dbReference type="Gene3D" id="1.10.10.10">
    <property type="entry name" value="Winged helix-like DNA-binding domain superfamily/Winged helix DNA-binding domain"/>
    <property type="match status" value="1"/>
</dbReference>
<keyword evidence="4" id="KW-0804">Transcription</keyword>
<comment type="caution">
    <text evidence="5">The sequence shown here is derived from an EMBL/GenBank/DDBJ whole genome shotgun (WGS) entry which is preliminary data.</text>
</comment>
<comment type="similarity">
    <text evidence="1">Belongs to the BlaI transcriptional regulatory family.</text>
</comment>
<evidence type="ECO:0000313" key="5">
    <source>
        <dbReference type="EMBL" id="KKN62735.1"/>
    </source>
</evidence>
<evidence type="ECO:0000256" key="4">
    <source>
        <dbReference type="ARBA" id="ARBA00023163"/>
    </source>
</evidence>
<organism evidence="5">
    <name type="scientific">marine sediment metagenome</name>
    <dbReference type="NCBI Taxonomy" id="412755"/>
    <lineage>
        <taxon>unclassified sequences</taxon>
        <taxon>metagenomes</taxon>
        <taxon>ecological metagenomes</taxon>
    </lineage>
</organism>